<dbReference type="InterPro" id="IPR016947">
    <property type="entry name" value="UCP030140"/>
</dbReference>
<proteinExistence type="predicted"/>
<gene>
    <name evidence="1" type="ORF">B0H94_11835</name>
</gene>
<reference evidence="1 2" key="1">
    <citation type="submission" date="2018-03" db="EMBL/GenBank/DDBJ databases">
        <title>Genomic Encyclopedia of Type Strains, Phase III (KMG-III): the genomes of soil and plant-associated and newly described type strains.</title>
        <authorList>
            <person name="Whitman W."/>
        </authorList>
    </citation>
    <scope>NUCLEOTIDE SEQUENCE [LARGE SCALE GENOMIC DNA]</scope>
    <source>
        <strain evidence="1 2">CGMCC 1.07653</strain>
    </source>
</reference>
<dbReference type="SUPFAM" id="SSF101386">
    <property type="entry name" value="all-alpha NTP pyrophosphatases"/>
    <property type="match status" value="1"/>
</dbReference>
<dbReference type="InterPro" id="IPR014871">
    <property type="entry name" value="dUTPase/dCTP_pyrophosphatase"/>
</dbReference>
<dbReference type="Pfam" id="PF08761">
    <property type="entry name" value="dUTPase_2"/>
    <property type="match status" value="2"/>
</dbReference>
<dbReference type="Gene3D" id="1.10.4010.10">
    <property type="entry name" value="Type II deoxyuridine triphosphatase"/>
    <property type="match status" value="1"/>
</dbReference>
<dbReference type="PIRSF" id="PIRSF030140">
    <property type="entry name" value="UCP030140"/>
    <property type="match status" value="1"/>
</dbReference>
<name>A0A2P8H667_9BACI</name>
<dbReference type="CDD" id="cd11527">
    <property type="entry name" value="NTP-PPase_dUTPase"/>
    <property type="match status" value="1"/>
</dbReference>
<dbReference type="RefSeq" id="WP_106589896.1">
    <property type="nucleotide sequence ID" value="NZ_PYAV01000018.1"/>
</dbReference>
<comment type="caution">
    <text evidence="1">The sequence shown here is derived from an EMBL/GenBank/DDBJ whole genome shotgun (WGS) entry which is preliminary data.</text>
</comment>
<protein>
    <submittedName>
        <fullName evidence="1">Dimeric dUTPase (All-alpha-NTP-PPase superfamily)</fullName>
    </submittedName>
</protein>
<keyword evidence="2" id="KW-1185">Reference proteome</keyword>
<dbReference type="EMBL" id="PYAV01000018">
    <property type="protein sequence ID" value="PSL41722.1"/>
    <property type="molecule type" value="Genomic_DNA"/>
</dbReference>
<evidence type="ECO:0000313" key="1">
    <source>
        <dbReference type="EMBL" id="PSL41722.1"/>
    </source>
</evidence>
<sequence>MNLQAMFDKQRELDEKIVHEKGLQDESLFEKKVLALQVELGELANEWRGFKFWSGNSKPRNYVESSCSEENAEFYYCVKCKGNFDIDHELECDGNVHPMKRRNPILEEYVDCLHFILSLGLEIDETVSYVSSDMAKNYQCQSPSEQFNLVYKYISTFTSNRNEFWYVALLRVFFSLGMTLGFCPTEIREAYWEKNKVNHERQATGY</sequence>
<dbReference type="OrthoDB" id="5506143at2"/>
<accession>A0A2P8H667</accession>
<organism evidence="1 2">
    <name type="scientific">Salsuginibacillus halophilus</name>
    <dbReference type="NCBI Taxonomy" id="517424"/>
    <lineage>
        <taxon>Bacteria</taxon>
        <taxon>Bacillati</taxon>
        <taxon>Bacillota</taxon>
        <taxon>Bacilli</taxon>
        <taxon>Bacillales</taxon>
        <taxon>Bacillaceae</taxon>
        <taxon>Salsuginibacillus</taxon>
    </lineage>
</organism>
<dbReference type="Proteomes" id="UP000242310">
    <property type="component" value="Unassembled WGS sequence"/>
</dbReference>
<dbReference type="AlphaFoldDB" id="A0A2P8H667"/>
<evidence type="ECO:0000313" key="2">
    <source>
        <dbReference type="Proteomes" id="UP000242310"/>
    </source>
</evidence>